<proteinExistence type="predicted"/>
<accession>A0A2P2KAA2</accession>
<dbReference type="AlphaFoldDB" id="A0A2P2KAA2"/>
<name>A0A2P2KAA2_RHIMU</name>
<organism evidence="1">
    <name type="scientific">Rhizophora mucronata</name>
    <name type="common">Asiatic mangrove</name>
    <dbReference type="NCBI Taxonomy" id="61149"/>
    <lineage>
        <taxon>Eukaryota</taxon>
        <taxon>Viridiplantae</taxon>
        <taxon>Streptophyta</taxon>
        <taxon>Embryophyta</taxon>
        <taxon>Tracheophyta</taxon>
        <taxon>Spermatophyta</taxon>
        <taxon>Magnoliopsida</taxon>
        <taxon>eudicotyledons</taxon>
        <taxon>Gunneridae</taxon>
        <taxon>Pentapetalae</taxon>
        <taxon>rosids</taxon>
        <taxon>fabids</taxon>
        <taxon>Malpighiales</taxon>
        <taxon>Rhizophoraceae</taxon>
        <taxon>Rhizophora</taxon>
    </lineage>
</organism>
<dbReference type="EMBL" id="GGEC01022186">
    <property type="protein sequence ID" value="MBX02670.1"/>
    <property type="molecule type" value="Transcribed_RNA"/>
</dbReference>
<evidence type="ECO:0000313" key="1">
    <source>
        <dbReference type="EMBL" id="MBX02670.1"/>
    </source>
</evidence>
<sequence length="69" mass="8517">MLVNYCKFTLGLKLLYAYKDAFTRFDETYPVRHTIRKWFYYNHFPYCHTLNGLFSLFLYQLNVESMPWS</sequence>
<protein>
    <submittedName>
        <fullName evidence="1">Uncharacterized protein</fullName>
    </submittedName>
</protein>
<reference evidence="1" key="1">
    <citation type="submission" date="2018-02" db="EMBL/GenBank/DDBJ databases">
        <title>Rhizophora mucronata_Transcriptome.</title>
        <authorList>
            <person name="Meera S.P."/>
            <person name="Sreeshan A."/>
            <person name="Augustine A."/>
        </authorList>
    </citation>
    <scope>NUCLEOTIDE SEQUENCE</scope>
    <source>
        <tissue evidence="1">Leaf</tissue>
    </source>
</reference>